<proteinExistence type="inferred from homology"/>
<keyword evidence="2" id="KW-0560">Oxidoreductase</keyword>
<evidence type="ECO:0000256" key="1">
    <source>
        <dbReference type="ARBA" id="ARBA00006484"/>
    </source>
</evidence>
<dbReference type="InterPro" id="IPR036291">
    <property type="entry name" value="NAD(P)-bd_dom_sf"/>
</dbReference>
<comment type="similarity">
    <text evidence="1 3">Belongs to the short-chain dehydrogenases/reductases (SDR) family.</text>
</comment>
<dbReference type="PANTHER" id="PTHR42901">
    <property type="entry name" value="ALCOHOL DEHYDROGENASE"/>
    <property type="match status" value="1"/>
</dbReference>
<dbReference type="KEGG" id="cari:FNU76_13920"/>
<dbReference type="RefSeq" id="WP_144278760.1">
    <property type="nucleotide sequence ID" value="NZ_CP041730.1"/>
</dbReference>
<dbReference type="OrthoDB" id="9775296at2"/>
<evidence type="ECO:0000313" key="5">
    <source>
        <dbReference type="Proteomes" id="UP000317550"/>
    </source>
</evidence>
<dbReference type="SUPFAM" id="SSF51735">
    <property type="entry name" value="NAD(P)-binding Rossmann-fold domains"/>
    <property type="match status" value="1"/>
</dbReference>
<dbReference type="Pfam" id="PF00106">
    <property type="entry name" value="adh_short"/>
    <property type="match status" value="1"/>
</dbReference>
<gene>
    <name evidence="4" type="ORF">FNU76_13920</name>
</gene>
<sequence length="252" mass="26397">MTAPIAFVTGASSGFGLATAVRLAEEGYRVIAAARRLDKLETLASRYPDQVLALQLDVADRAMVKRAIAELPADYAEVDVLVNNAGLALGLAPAQGASLDDWQTMIDTNCLGLAAVTHAILPGMVARNRGQIINIGSIAGDYAYPGGNVYGASKAFVHQFSLNLKADLFGTAIRVSCIEPGLAGGSEFSQVRFKGDEGKASGLYQGTTPLTPEDIAGTVAWLTSLPSHVNINVIEMMPVCQAPSALAIHRKS</sequence>
<dbReference type="GO" id="GO:0016616">
    <property type="term" value="F:oxidoreductase activity, acting on the CH-OH group of donors, NAD or NADP as acceptor"/>
    <property type="evidence" value="ECO:0007669"/>
    <property type="project" value="UniProtKB-ARBA"/>
</dbReference>
<dbReference type="Proteomes" id="UP000317550">
    <property type="component" value="Chromosome"/>
</dbReference>
<name>A0A516SGS5_9NEIS</name>
<keyword evidence="5" id="KW-1185">Reference proteome</keyword>
<reference evidence="5" key="1">
    <citation type="submission" date="2019-07" db="EMBL/GenBank/DDBJ databases">
        <title>Chitinimonas sp. nov., isolated from Ny-Alesund, arctica soil.</title>
        <authorList>
            <person name="Xu Q."/>
            <person name="Peng F."/>
        </authorList>
    </citation>
    <scope>NUCLEOTIDE SEQUENCE [LARGE SCALE GENOMIC DNA]</scope>
    <source>
        <strain evidence="5">R3-44</strain>
    </source>
</reference>
<dbReference type="EMBL" id="CP041730">
    <property type="protein sequence ID" value="QDQ27367.1"/>
    <property type="molecule type" value="Genomic_DNA"/>
</dbReference>
<dbReference type="FunFam" id="3.40.50.720:FF:000047">
    <property type="entry name" value="NADP-dependent L-serine/L-allo-threonine dehydrogenase"/>
    <property type="match status" value="1"/>
</dbReference>
<dbReference type="AlphaFoldDB" id="A0A516SGS5"/>
<evidence type="ECO:0000256" key="3">
    <source>
        <dbReference type="RuleBase" id="RU000363"/>
    </source>
</evidence>
<dbReference type="Gene3D" id="3.40.50.720">
    <property type="entry name" value="NAD(P)-binding Rossmann-like Domain"/>
    <property type="match status" value="1"/>
</dbReference>
<evidence type="ECO:0000313" key="4">
    <source>
        <dbReference type="EMBL" id="QDQ27367.1"/>
    </source>
</evidence>
<accession>A0A516SGS5</accession>
<protein>
    <submittedName>
        <fullName evidence="4">SDR family NAD(P)-dependent oxidoreductase</fullName>
    </submittedName>
</protein>
<dbReference type="PRINTS" id="PR00081">
    <property type="entry name" value="GDHRDH"/>
</dbReference>
<dbReference type="InterPro" id="IPR002347">
    <property type="entry name" value="SDR_fam"/>
</dbReference>
<organism evidence="4 5">
    <name type="scientific">Chitinimonas arctica</name>
    <dbReference type="NCBI Taxonomy" id="2594795"/>
    <lineage>
        <taxon>Bacteria</taxon>
        <taxon>Pseudomonadati</taxon>
        <taxon>Pseudomonadota</taxon>
        <taxon>Betaproteobacteria</taxon>
        <taxon>Neisseriales</taxon>
        <taxon>Chitinibacteraceae</taxon>
        <taxon>Chitinimonas</taxon>
    </lineage>
</organism>
<evidence type="ECO:0000256" key="2">
    <source>
        <dbReference type="ARBA" id="ARBA00023002"/>
    </source>
</evidence>
<dbReference type="PRINTS" id="PR00080">
    <property type="entry name" value="SDRFAMILY"/>
</dbReference>
<dbReference type="PANTHER" id="PTHR42901:SF1">
    <property type="entry name" value="ALCOHOL DEHYDROGENASE"/>
    <property type="match status" value="1"/>
</dbReference>